<evidence type="ECO:0000313" key="2">
    <source>
        <dbReference type="Proteomes" id="UP000321750"/>
    </source>
</evidence>
<evidence type="ECO:0000313" key="1">
    <source>
        <dbReference type="EMBL" id="GEP12243.1"/>
    </source>
</evidence>
<comment type="caution">
    <text evidence="1">The sequence shown here is derived from an EMBL/GenBank/DDBJ whole genome shotgun (WGS) entry which is preliminary data.</text>
</comment>
<name>A0A512JQV4_9HYPH</name>
<reference evidence="1 2" key="1">
    <citation type="submission" date="2019-07" db="EMBL/GenBank/DDBJ databases">
        <title>Whole genome shotgun sequence of Methylobacterium gnaphalii NBRC 107716.</title>
        <authorList>
            <person name="Hosoyama A."/>
            <person name="Uohara A."/>
            <person name="Ohji S."/>
            <person name="Ichikawa N."/>
        </authorList>
    </citation>
    <scope>NUCLEOTIDE SEQUENCE [LARGE SCALE GENOMIC DNA]</scope>
    <source>
        <strain evidence="1 2">NBRC 107716</strain>
    </source>
</reference>
<protein>
    <submittedName>
        <fullName evidence="1">Uncharacterized protein</fullName>
    </submittedName>
</protein>
<proteinExistence type="predicted"/>
<dbReference type="AlphaFoldDB" id="A0A512JQV4"/>
<keyword evidence="2" id="KW-1185">Reference proteome</keyword>
<dbReference type="Proteomes" id="UP000321750">
    <property type="component" value="Unassembled WGS sequence"/>
</dbReference>
<accession>A0A512JQV4</accession>
<dbReference type="EMBL" id="BJZV01000033">
    <property type="protein sequence ID" value="GEP12243.1"/>
    <property type="molecule type" value="Genomic_DNA"/>
</dbReference>
<dbReference type="RefSeq" id="WP_147048629.1">
    <property type="nucleotide sequence ID" value="NZ_BJZV01000033.1"/>
</dbReference>
<sequence>MTSTATIRTGEWRGLEQEVFERVKTGMVCNAKDCDPTTVFVRKREHSTRRETERQQPIKIVGSGQCLDGDRSNVAPFDELLLKVFEDER</sequence>
<organism evidence="1 2">
    <name type="scientific">Methylobacterium gnaphalii</name>
    <dbReference type="NCBI Taxonomy" id="1010610"/>
    <lineage>
        <taxon>Bacteria</taxon>
        <taxon>Pseudomonadati</taxon>
        <taxon>Pseudomonadota</taxon>
        <taxon>Alphaproteobacteria</taxon>
        <taxon>Hyphomicrobiales</taxon>
        <taxon>Methylobacteriaceae</taxon>
        <taxon>Methylobacterium</taxon>
    </lineage>
</organism>
<gene>
    <name evidence="1" type="ORF">MGN01_40880</name>
</gene>